<evidence type="ECO:0000259" key="4">
    <source>
        <dbReference type="Pfam" id="PF24564"/>
    </source>
</evidence>
<dbReference type="InterPro" id="IPR056024">
    <property type="entry name" value="DUF7605"/>
</dbReference>
<dbReference type="Pfam" id="PF24564">
    <property type="entry name" value="DUF7605"/>
    <property type="match status" value="1"/>
</dbReference>
<dbReference type="PANTHER" id="PTHR36681">
    <property type="entry name" value="NUCLEAR GTPASE, GERMINAL CENTER-ASSOCIATED, TANDEM DUPLICATE 3"/>
    <property type="match status" value="1"/>
</dbReference>
<feature type="compositionally biased region" description="Basic residues" evidence="2">
    <location>
        <begin position="210"/>
        <end position="220"/>
    </location>
</feature>
<dbReference type="RefSeq" id="XP_033533148.1">
    <property type="nucleotide sequence ID" value="XM_033679680.1"/>
</dbReference>
<dbReference type="PANTHER" id="PTHR36681:SF3">
    <property type="entry name" value="NUCLEAR GTPASE, GERMINAL CENTER-ASSOCIATED, TANDEM DUPLICATE 3"/>
    <property type="match status" value="1"/>
</dbReference>
<protein>
    <recommendedName>
        <fullName evidence="8">P-loop containing nucleoside triphosphate hydrolase protein</fullName>
    </recommendedName>
</protein>
<feature type="coiled-coil region" evidence="1">
    <location>
        <begin position="571"/>
        <end position="637"/>
    </location>
</feature>
<evidence type="ECO:0000313" key="5">
    <source>
        <dbReference type="EMBL" id="KAF1811517.1"/>
    </source>
</evidence>
<dbReference type="Gene3D" id="3.40.50.300">
    <property type="entry name" value="P-loop containing nucleotide triphosphate hydrolases"/>
    <property type="match status" value="1"/>
</dbReference>
<dbReference type="InterPro" id="IPR027417">
    <property type="entry name" value="P-loop_NTPase"/>
</dbReference>
<dbReference type="AlphaFoldDB" id="A0A6G1G077"/>
<dbReference type="InterPro" id="IPR045063">
    <property type="entry name" value="Dynamin_N"/>
</dbReference>
<evidence type="ECO:0000259" key="3">
    <source>
        <dbReference type="Pfam" id="PF00350"/>
    </source>
</evidence>
<dbReference type="GeneID" id="54420250"/>
<accession>A0A6G1G077</accession>
<feature type="compositionally biased region" description="Low complexity" evidence="2">
    <location>
        <begin position="148"/>
        <end position="161"/>
    </location>
</feature>
<dbReference type="Proteomes" id="UP000504638">
    <property type="component" value="Unplaced"/>
</dbReference>
<sequence>MDSNPSSSASDPTQSQSSRPSINPRKPSSEIFIFGASPSPARTPFSRDMALPSIERDGEASSIIGSLSSPAVHFRAPSFSISLPPSVEHGGTTTSSPSPSARILTPNSTGDSLTERTRNLTLGGPATPSPFPPQENTISSPRRILPVSSRQSSPASPSQQARFTFTSSIAHEIQNLGIGSSSSSRNSPVPIPTPPRHLLSPQSVSPDSTRRRRSGSRRRSNAQVNEEPYRVEDEQPPDAPFHHPDFQRGYHQAKNLVSDLTSVLRQSSLHTEPASPFAGHYERAQTLSGFECPAKRTVGLVGVSGVGKSSLLNALLDVNGLAKTGGSGACTCVVTEFHYHNRNDFVAVVDYFNEAEITDHFRELLNGYRRYYLHRDEDSKDDAVLARDTFLAAFEPHLRQSEALLLEVDMETALNTLLLWAKKLDTPLRDGDINARRRYESPTPKECSMQLKKFISSSNPDRGVVWPFIRKISIYLKAYILSQGLVLADLPGLKDTNSARVKITETYVRSCDEIFAICEIRRAVSDQGVQDVLQLAKRANVRNTGIICTQSEVIYEDEAACDLRGGDAATLKRLMEERHEVANQIGDIKQDLKDIEGKPNGISVGDVPELNQLNTEKKSLEAEKERLELKLKSHLMVTRNLDVKGKLATQQHEEFPSIEQKVFCVSSKDYWTYRGKSREKAQPYMDLSGIPMVRRHCISIVAQSQLRAAKEFMEKEIPVLLGSIKIWVQSGTQKIGAERRATIRNMLDEVDRELQEKLSMPGSSLRKTSQLMKQEFKEHISEIMRNQSPLWSSAAGKASMDWNGWHFSTYTAFCRNYGDHSTGAVPYRRCWNDEAMAVMVARMDSPWDMLRQRLTSLNNQSGELIREAMDGVIQSLSTNADIPSETVETLIVTLQHRHNLLLDEVDQTHELFEEKLRHIETATFTGIRTSIIGELMKESYEKCKNELGTGSDARRKHIINTRFGDHACGLFMELHRCCRDKFSQWAEELENRVQEVIISHLEAVQTVLSMLRDGHAALEGDRDPEFRGRVDDEVERIRREMERINEQLNAFLVI</sequence>
<feature type="region of interest" description="Disordered" evidence="2">
    <location>
        <begin position="1"/>
        <end position="59"/>
    </location>
</feature>
<organism evidence="5">
    <name type="scientific">Eremomyces bilateralis CBS 781.70</name>
    <dbReference type="NCBI Taxonomy" id="1392243"/>
    <lineage>
        <taxon>Eukaryota</taxon>
        <taxon>Fungi</taxon>
        <taxon>Dikarya</taxon>
        <taxon>Ascomycota</taxon>
        <taxon>Pezizomycotina</taxon>
        <taxon>Dothideomycetes</taxon>
        <taxon>Dothideomycetes incertae sedis</taxon>
        <taxon>Eremomycetales</taxon>
        <taxon>Eremomycetaceae</taxon>
        <taxon>Eremomyces</taxon>
    </lineage>
</organism>
<reference evidence="5 7" key="1">
    <citation type="submission" date="2020-01" db="EMBL/GenBank/DDBJ databases">
        <authorList>
            <consortium name="DOE Joint Genome Institute"/>
            <person name="Haridas S."/>
            <person name="Albert R."/>
            <person name="Binder M."/>
            <person name="Bloem J."/>
            <person name="Labutti K."/>
            <person name="Salamov A."/>
            <person name="Andreopoulos B."/>
            <person name="Baker S.E."/>
            <person name="Barry K."/>
            <person name="Bills G."/>
            <person name="Bluhm B.H."/>
            <person name="Cannon C."/>
            <person name="Castanera R."/>
            <person name="Culley D.E."/>
            <person name="Daum C."/>
            <person name="Ezra D."/>
            <person name="Gonzalez J.B."/>
            <person name="Henrissat B."/>
            <person name="Kuo A."/>
            <person name="Liang C."/>
            <person name="Lipzen A."/>
            <person name="Lutzoni F."/>
            <person name="Magnuson J."/>
            <person name="Mondo S."/>
            <person name="Nolan M."/>
            <person name="Ohm R."/>
            <person name="Pangilinan J."/>
            <person name="Park H.-J."/>
            <person name="Ramirez L."/>
            <person name="Alfaro M."/>
            <person name="Sun H."/>
            <person name="Tritt A."/>
            <person name="Yoshinaga Y."/>
            <person name="Zwiers L.-H."/>
            <person name="Turgeon B.G."/>
            <person name="Goodwin S.B."/>
            <person name="Spatafora J.W."/>
            <person name="Crous P.W."/>
            <person name="Grigoriev I.V."/>
        </authorList>
    </citation>
    <scope>NUCLEOTIDE SEQUENCE</scope>
    <source>
        <strain evidence="5 7">CBS 781.70</strain>
    </source>
</reference>
<gene>
    <name evidence="5 7" type="ORF">P152DRAFT_459457</name>
</gene>
<feature type="domain" description="Dynamin N-terminal" evidence="3">
    <location>
        <begin position="298"/>
        <end position="547"/>
    </location>
</feature>
<reference evidence="7" key="3">
    <citation type="submission" date="2025-04" db="UniProtKB">
        <authorList>
            <consortium name="RefSeq"/>
        </authorList>
    </citation>
    <scope>IDENTIFICATION</scope>
    <source>
        <strain evidence="7">CBS 781.70</strain>
    </source>
</reference>
<feature type="region of interest" description="Disordered" evidence="2">
    <location>
        <begin position="177"/>
        <end position="242"/>
    </location>
</feature>
<evidence type="ECO:0000313" key="7">
    <source>
        <dbReference type="RefSeq" id="XP_033533148.1"/>
    </source>
</evidence>
<feature type="region of interest" description="Disordered" evidence="2">
    <location>
        <begin position="80"/>
        <end position="161"/>
    </location>
</feature>
<keyword evidence="6" id="KW-1185">Reference proteome</keyword>
<feature type="domain" description="DUF7605" evidence="4">
    <location>
        <begin position="788"/>
        <end position="966"/>
    </location>
</feature>
<keyword evidence="1" id="KW-0175">Coiled coil</keyword>
<dbReference type="EMBL" id="ML975161">
    <property type="protein sequence ID" value="KAF1811517.1"/>
    <property type="molecule type" value="Genomic_DNA"/>
</dbReference>
<evidence type="ECO:0000256" key="2">
    <source>
        <dbReference type="SAM" id="MobiDB-lite"/>
    </source>
</evidence>
<proteinExistence type="predicted"/>
<dbReference type="OrthoDB" id="3598281at2759"/>
<evidence type="ECO:0008006" key="8">
    <source>
        <dbReference type="Google" id="ProtNLM"/>
    </source>
</evidence>
<feature type="compositionally biased region" description="Low complexity" evidence="2">
    <location>
        <begin position="1"/>
        <end position="18"/>
    </location>
</feature>
<dbReference type="SUPFAM" id="SSF52540">
    <property type="entry name" value="P-loop containing nucleoside triphosphate hydrolases"/>
    <property type="match status" value="1"/>
</dbReference>
<evidence type="ECO:0000256" key="1">
    <source>
        <dbReference type="SAM" id="Coils"/>
    </source>
</evidence>
<dbReference type="Pfam" id="PF00350">
    <property type="entry name" value="Dynamin_N"/>
    <property type="match status" value="1"/>
</dbReference>
<reference evidence="7" key="2">
    <citation type="submission" date="2020-04" db="EMBL/GenBank/DDBJ databases">
        <authorList>
            <consortium name="NCBI Genome Project"/>
        </authorList>
    </citation>
    <scope>NUCLEOTIDE SEQUENCE</scope>
    <source>
        <strain evidence="7">CBS 781.70</strain>
    </source>
</reference>
<evidence type="ECO:0000313" key="6">
    <source>
        <dbReference type="Proteomes" id="UP000504638"/>
    </source>
</evidence>
<name>A0A6G1G077_9PEZI</name>